<feature type="domain" description="Neurotransmitter-gated ion-channel transmembrane" evidence="7">
    <location>
        <begin position="126"/>
        <end position="233"/>
    </location>
</feature>
<feature type="non-terminal residue" evidence="8">
    <location>
        <position position="1"/>
    </location>
</feature>
<sequence>MNDPFKSSPRADRQMKRTIRIKYDGEVRWEPPAVLSTSCDIDVTYFPYDSQSCEIELASWGFPANAVNLTFLKTDLNLEDFTPEGEWDLTETSQHLSELTEDNLVFSELSFRIVLERLPGNYIMSVIFPTIFTAVLTFLTFFLPLQSGGKIGYILTVLLTLAVFLTLFSGSMPTTSKHTSVLETMPSSTKYPSILVGLFTIALGMAFLLIIITVFVMGMYNKPKRYIAPKWVHSM</sequence>
<dbReference type="InterPro" id="IPR036734">
    <property type="entry name" value="Neur_chan_lig-bd_sf"/>
</dbReference>
<dbReference type="EMBL" id="UYJE01000766">
    <property type="protein sequence ID" value="VDH96217.1"/>
    <property type="molecule type" value="Genomic_DNA"/>
</dbReference>
<dbReference type="GO" id="GO:0016020">
    <property type="term" value="C:membrane"/>
    <property type="evidence" value="ECO:0007669"/>
    <property type="project" value="UniProtKB-SubCell"/>
</dbReference>
<comment type="subcellular location">
    <subcellularLocation>
        <location evidence="1">Membrane</location>
        <topology evidence="1">Multi-pass membrane protein</topology>
    </subcellularLocation>
</comment>
<dbReference type="InterPro" id="IPR006201">
    <property type="entry name" value="Neur_channel"/>
</dbReference>
<protein>
    <recommendedName>
        <fullName evidence="10">Neurotransmitter-gated ion-channel ligand-binding domain-containing protein</fullName>
    </recommendedName>
</protein>
<evidence type="ECO:0000256" key="2">
    <source>
        <dbReference type="ARBA" id="ARBA00022692"/>
    </source>
</evidence>
<dbReference type="InterPro" id="IPR036719">
    <property type="entry name" value="Neuro-gated_channel_TM_sf"/>
</dbReference>
<keyword evidence="2 5" id="KW-0812">Transmembrane</keyword>
<keyword evidence="9" id="KW-1185">Reference proteome</keyword>
<accession>A0A8B6BWB6</accession>
<evidence type="ECO:0008006" key="10">
    <source>
        <dbReference type="Google" id="ProtNLM"/>
    </source>
</evidence>
<dbReference type="CDD" id="cd18989">
    <property type="entry name" value="LGIC_ECD_cation"/>
    <property type="match status" value="1"/>
</dbReference>
<dbReference type="Proteomes" id="UP000596742">
    <property type="component" value="Unassembled WGS sequence"/>
</dbReference>
<dbReference type="GO" id="GO:0004888">
    <property type="term" value="F:transmembrane signaling receptor activity"/>
    <property type="evidence" value="ECO:0007669"/>
    <property type="project" value="InterPro"/>
</dbReference>
<keyword evidence="3 5" id="KW-1133">Transmembrane helix</keyword>
<dbReference type="Gene3D" id="1.20.58.390">
    <property type="entry name" value="Neurotransmitter-gated ion-channel transmembrane domain"/>
    <property type="match status" value="1"/>
</dbReference>
<evidence type="ECO:0000313" key="9">
    <source>
        <dbReference type="Proteomes" id="UP000596742"/>
    </source>
</evidence>
<dbReference type="InterPro" id="IPR006202">
    <property type="entry name" value="Neur_chan_lig-bd"/>
</dbReference>
<evidence type="ECO:0000256" key="1">
    <source>
        <dbReference type="ARBA" id="ARBA00004141"/>
    </source>
</evidence>
<dbReference type="GO" id="GO:0005230">
    <property type="term" value="F:extracellular ligand-gated monoatomic ion channel activity"/>
    <property type="evidence" value="ECO:0007669"/>
    <property type="project" value="InterPro"/>
</dbReference>
<dbReference type="InterPro" id="IPR038050">
    <property type="entry name" value="Neuro_actylchol_rec"/>
</dbReference>
<dbReference type="OrthoDB" id="6099057at2759"/>
<dbReference type="SUPFAM" id="SSF90112">
    <property type="entry name" value="Neurotransmitter-gated ion-channel transmembrane pore"/>
    <property type="match status" value="1"/>
</dbReference>
<dbReference type="InterPro" id="IPR006029">
    <property type="entry name" value="Neurotrans-gated_channel_TM"/>
</dbReference>
<evidence type="ECO:0000256" key="3">
    <source>
        <dbReference type="ARBA" id="ARBA00022989"/>
    </source>
</evidence>
<evidence type="ECO:0000313" key="8">
    <source>
        <dbReference type="EMBL" id="VDH96217.1"/>
    </source>
</evidence>
<feature type="transmembrane region" description="Helical" evidence="5">
    <location>
        <begin position="191"/>
        <end position="220"/>
    </location>
</feature>
<evidence type="ECO:0000256" key="5">
    <source>
        <dbReference type="SAM" id="Phobius"/>
    </source>
</evidence>
<evidence type="ECO:0000256" key="4">
    <source>
        <dbReference type="ARBA" id="ARBA00023136"/>
    </source>
</evidence>
<organism evidence="8 9">
    <name type="scientific">Mytilus galloprovincialis</name>
    <name type="common">Mediterranean mussel</name>
    <dbReference type="NCBI Taxonomy" id="29158"/>
    <lineage>
        <taxon>Eukaryota</taxon>
        <taxon>Metazoa</taxon>
        <taxon>Spiralia</taxon>
        <taxon>Lophotrochozoa</taxon>
        <taxon>Mollusca</taxon>
        <taxon>Bivalvia</taxon>
        <taxon>Autobranchia</taxon>
        <taxon>Pteriomorphia</taxon>
        <taxon>Mytilida</taxon>
        <taxon>Mytiloidea</taxon>
        <taxon>Mytilidae</taxon>
        <taxon>Mytilinae</taxon>
        <taxon>Mytilus</taxon>
    </lineage>
</organism>
<proteinExistence type="predicted"/>
<feature type="transmembrane region" description="Helical" evidence="5">
    <location>
        <begin position="151"/>
        <end position="171"/>
    </location>
</feature>
<keyword evidence="4 5" id="KW-0472">Membrane</keyword>
<dbReference type="CDD" id="cd19051">
    <property type="entry name" value="LGIC_TM_cation"/>
    <property type="match status" value="1"/>
</dbReference>
<evidence type="ECO:0000259" key="6">
    <source>
        <dbReference type="Pfam" id="PF02931"/>
    </source>
</evidence>
<dbReference type="Pfam" id="PF02932">
    <property type="entry name" value="Neur_chan_memb"/>
    <property type="match status" value="1"/>
</dbReference>
<dbReference type="PROSITE" id="PS00236">
    <property type="entry name" value="NEUROTR_ION_CHANNEL"/>
    <property type="match status" value="1"/>
</dbReference>
<feature type="transmembrane region" description="Helical" evidence="5">
    <location>
        <begin position="122"/>
        <end position="144"/>
    </location>
</feature>
<gene>
    <name evidence="8" type="ORF">MGAL_10B067007</name>
</gene>
<dbReference type="InterPro" id="IPR018000">
    <property type="entry name" value="Neurotransmitter_ion_chnl_CS"/>
</dbReference>
<reference evidence="8" key="1">
    <citation type="submission" date="2018-11" db="EMBL/GenBank/DDBJ databases">
        <authorList>
            <person name="Alioto T."/>
            <person name="Alioto T."/>
        </authorList>
    </citation>
    <scope>NUCLEOTIDE SEQUENCE</scope>
</reference>
<dbReference type="Gene3D" id="2.70.170.10">
    <property type="entry name" value="Neurotransmitter-gated ion-channel ligand-binding domain"/>
    <property type="match status" value="1"/>
</dbReference>
<evidence type="ECO:0000259" key="7">
    <source>
        <dbReference type="Pfam" id="PF02932"/>
    </source>
</evidence>
<name>A0A8B6BWB6_MYTGA</name>
<dbReference type="AlphaFoldDB" id="A0A8B6BWB6"/>
<comment type="caution">
    <text evidence="8">The sequence shown here is derived from an EMBL/GenBank/DDBJ whole genome shotgun (WGS) entry which is preliminary data.</text>
</comment>
<dbReference type="PANTHER" id="PTHR18945">
    <property type="entry name" value="NEUROTRANSMITTER GATED ION CHANNEL"/>
    <property type="match status" value="1"/>
</dbReference>
<dbReference type="SUPFAM" id="SSF63712">
    <property type="entry name" value="Nicotinic receptor ligand binding domain-like"/>
    <property type="match status" value="1"/>
</dbReference>
<dbReference type="Pfam" id="PF02931">
    <property type="entry name" value="Neur_chan_LBD"/>
    <property type="match status" value="1"/>
</dbReference>
<feature type="domain" description="Neurotransmitter-gated ion-channel ligand-binding" evidence="6">
    <location>
        <begin position="15"/>
        <end position="118"/>
    </location>
</feature>